<accession>A0A6V7Y7P1</accession>
<gene>
    <name evidence="1" type="ORF">MENT_LOCUS61665</name>
</gene>
<evidence type="ECO:0000313" key="1">
    <source>
        <dbReference type="EMBL" id="CAD2207700.1"/>
    </source>
</evidence>
<dbReference type="EMBL" id="CAJEWN010003462">
    <property type="protein sequence ID" value="CAD2207700.1"/>
    <property type="molecule type" value="Genomic_DNA"/>
</dbReference>
<sequence length="44" mass="5351">MIIFKNNFNMWFGSRMPQEKKKECVAQKPLLRKVQKRSVQLIKK</sequence>
<proteinExistence type="predicted"/>
<reference evidence="1 2" key="1">
    <citation type="submission" date="2020-08" db="EMBL/GenBank/DDBJ databases">
        <authorList>
            <person name="Koutsovoulos G."/>
            <person name="Danchin GJ E."/>
        </authorList>
    </citation>
    <scope>NUCLEOTIDE SEQUENCE [LARGE SCALE GENOMIC DNA]</scope>
</reference>
<comment type="caution">
    <text evidence="1">The sequence shown here is derived from an EMBL/GenBank/DDBJ whole genome shotgun (WGS) entry which is preliminary data.</text>
</comment>
<organism evidence="1 2">
    <name type="scientific">Meloidogyne enterolobii</name>
    <name type="common">Root-knot nematode worm</name>
    <name type="synonym">Meloidogyne mayaguensis</name>
    <dbReference type="NCBI Taxonomy" id="390850"/>
    <lineage>
        <taxon>Eukaryota</taxon>
        <taxon>Metazoa</taxon>
        <taxon>Ecdysozoa</taxon>
        <taxon>Nematoda</taxon>
        <taxon>Chromadorea</taxon>
        <taxon>Rhabditida</taxon>
        <taxon>Tylenchina</taxon>
        <taxon>Tylenchomorpha</taxon>
        <taxon>Tylenchoidea</taxon>
        <taxon>Meloidogynidae</taxon>
        <taxon>Meloidogyninae</taxon>
        <taxon>Meloidogyne</taxon>
    </lineage>
</organism>
<dbReference type="Proteomes" id="UP000580250">
    <property type="component" value="Unassembled WGS sequence"/>
</dbReference>
<dbReference type="AlphaFoldDB" id="A0A6V7Y7P1"/>
<protein>
    <submittedName>
        <fullName evidence="1">Uncharacterized protein</fullName>
    </submittedName>
</protein>
<evidence type="ECO:0000313" key="2">
    <source>
        <dbReference type="Proteomes" id="UP000580250"/>
    </source>
</evidence>
<name>A0A6V7Y7P1_MELEN</name>